<dbReference type="Gene3D" id="3.10.129.10">
    <property type="entry name" value="Hotdog Thioesterase"/>
    <property type="match status" value="1"/>
</dbReference>
<sequence>MTTGVQTPTSTVGRPRYEGANIRTWIGFKHFGYLLEEAVLDHFRGLGLGPAALFHRHGVGLEFVETSIQLPATLDVDDVVTTVLTPVDGVGPALRFTAKMTVDRGGRTETVLTGRIAVVLTSAGVAGDPLPMGLDRHLVSAVDSLGKQEGVAELPLSDNAFLWSWRIPYYDCHLSDRLQHGGYIKAVEEGIDRFLADRGISIRTMLDTRGWIPVVSRSRIKVFAAAYMEETVHTVLTVRDIVRDVLYTADLDFYVRRGDRLIRTATATILHGYAISRGERAGALAEFDAVTRAALLGGSR</sequence>
<gene>
    <name evidence="1" type="ORF">LV75_001886</name>
</gene>
<proteinExistence type="predicted"/>
<dbReference type="Proteomes" id="UP001205185">
    <property type="component" value="Unassembled WGS sequence"/>
</dbReference>
<name>A0ABT1I9T4_9PSEU</name>
<protein>
    <submittedName>
        <fullName evidence="1">Acyl-CoA thioesterase FadM</fullName>
    </submittedName>
</protein>
<dbReference type="EMBL" id="JAMTCO010000004">
    <property type="protein sequence ID" value="MCP2269398.1"/>
    <property type="molecule type" value="Genomic_DNA"/>
</dbReference>
<dbReference type="SUPFAM" id="SSF54637">
    <property type="entry name" value="Thioesterase/thiol ester dehydrase-isomerase"/>
    <property type="match status" value="2"/>
</dbReference>
<evidence type="ECO:0000313" key="1">
    <source>
        <dbReference type="EMBL" id="MCP2269398.1"/>
    </source>
</evidence>
<organism evidence="1 2">
    <name type="scientific">Actinokineospora diospyrosa</name>
    <dbReference type="NCBI Taxonomy" id="103728"/>
    <lineage>
        <taxon>Bacteria</taxon>
        <taxon>Bacillati</taxon>
        <taxon>Actinomycetota</taxon>
        <taxon>Actinomycetes</taxon>
        <taxon>Pseudonocardiales</taxon>
        <taxon>Pseudonocardiaceae</taxon>
        <taxon>Actinokineospora</taxon>
    </lineage>
</organism>
<accession>A0ABT1I9T4</accession>
<keyword evidence="2" id="KW-1185">Reference proteome</keyword>
<comment type="caution">
    <text evidence="1">The sequence shown here is derived from an EMBL/GenBank/DDBJ whole genome shotgun (WGS) entry which is preliminary data.</text>
</comment>
<evidence type="ECO:0000313" key="2">
    <source>
        <dbReference type="Proteomes" id="UP001205185"/>
    </source>
</evidence>
<dbReference type="InterPro" id="IPR029069">
    <property type="entry name" value="HotDog_dom_sf"/>
</dbReference>
<reference evidence="1 2" key="1">
    <citation type="submission" date="2022-06" db="EMBL/GenBank/DDBJ databases">
        <title>Genomic Encyclopedia of Archaeal and Bacterial Type Strains, Phase II (KMG-II): from individual species to whole genera.</title>
        <authorList>
            <person name="Goeker M."/>
        </authorList>
    </citation>
    <scope>NUCLEOTIDE SEQUENCE [LARGE SCALE GENOMIC DNA]</scope>
    <source>
        <strain evidence="1 2">DSM 44255</strain>
    </source>
</reference>
<dbReference type="RefSeq" id="WP_253886396.1">
    <property type="nucleotide sequence ID" value="NZ_BAAAVB010000004.1"/>
</dbReference>